<dbReference type="CDD" id="cd06587">
    <property type="entry name" value="VOC"/>
    <property type="match status" value="1"/>
</dbReference>
<keyword evidence="3" id="KW-1185">Reference proteome</keyword>
<gene>
    <name evidence="2" type="ORF">O4U47_23745</name>
</gene>
<evidence type="ECO:0000313" key="2">
    <source>
        <dbReference type="EMBL" id="MDA2807543.1"/>
    </source>
</evidence>
<evidence type="ECO:0000313" key="3">
    <source>
        <dbReference type="Proteomes" id="UP001165685"/>
    </source>
</evidence>
<dbReference type="SUPFAM" id="SSF54593">
    <property type="entry name" value="Glyoxalase/Bleomycin resistance protein/Dihydroxybiphenyl dioxygenase"/>
    <property type="match status" value="1"/>
</dbReference>
<dbReference type="Proteomes" id="UP001165685">
    <property type="component" value="Unassembled WGS sequence"/>
</dbReference>
<dbReference type="Gene3D" id="3.10.180.10">
    <property type="entry name" value="2,3-Dihydroxybiphenyl 1,2-Dioxygenase, domain 1"/>
    <property type="match status" value="1"/>
</dbReference>
<dbReference type="EMBL" id="JAQFWP010000057">
    <property type="protein sequence ID" value="MDA2807543.1"/>
    <property type="molecule type" value="Genomic_DNA"/>
</dbReference>
<reference evidence="2" key="1">
    <citation type="submission" date="2023-01" db="EMBL/GenBank/DDBJ databases">
        <title>Draft genome sequence of Nocardiopsis sp. LSu2-4 isolated from halophytes.</title>
        <authorList>
            <person name="Duangmal K."/>
            <person name="Chantavorakit T."/>
        </authorList>
    </citation>
    <scope>NUCLEOTIDE SEQUENCE</scope>
    <source>
        <strain evidence="2">LSu2-4</strain>
    </source>
</reference>
<dbReference type="PANTHER" id="PTHR35908">
    <property type="entry name" value="HYPOTHETICAL FUSION PROTEIN"/>
    <property type="match status" value="1"/>
</dbReference>
<dbReference type="InterPro" id="IPR041581">
    <property type="entry name" value="Glyoxalase_6"/>
</dbReference>
<name>A0ABT4TS76_9ACTN</name>
<sequence>MPSYIRAVTFDCADPYTLARFWAEVVGGELGPENAPGGDEAEVVAADGRPELLFLQVPEGKAVKNRVHLDLGPRGIRREDEKQRLVGLGATVLEDFRRDNGGGFWLMADPEGNEFCIELSDEEIPEVYGREP</sequence>
<evidence type="ECO:0000259" key="1">
    <source>
        <dbReference type="Pfam" id="PF18029"/>
    </source>
</evidence>
<protein>
    <submittedName>
        <fullName evidence="2">VOC family protein</fullName>
    </submittedName>
</protein>
<organism evidence="2 3">
    <name type="scientific">Nocardiopsis suaedae</name>
    <dbReference type="NCBI Taxonomy" id="3018444"/>
    <lineage>
        <taxon>Bacteria</taxon>
        <taxon>Bacillati</taxon>
        <taxon>Actinomycetota</taxon>
        <taxon>Actinomycetes</taxon>
        <taxon>Streptosporangiales</taxon>
        <taxon>Nocardiopsidaceae</taxon>
        <taxon>Nocardiopsis</taxon>
    </lineage>
</organism>
<dbReference type="InterPro" id="IPR029068">
    <property type="entry name" value="Glyas_Bleomycin-R_OHBP_Dase"/>
</dbReference>
<accession>A0ABT4TS76</accession>
<proteinExistence type="predicted"/>
<dbReference type="Pfam" id="PF18029">
    <property type="entry name" value="Glyoxalase_6"/>
    <property type="match status" value="1"/>
</dbReference>
<dbReference type="RefSeq" id="WP_270680170.1">
    <property type="nucleotide sequence ID" value="NZ_JAQFWP010000057.1"/>
</dbReference>
<dbReference type="PANTHER" id="PTHR35908:SF1">
    <property type="entry name" value="CONSERVED PROTEIN"/>
    <property type="match status" value="1"/>
</dbReference>
<feature type="domain" description="Glyoxalase-like" evidence="1">
    <location>
        <begin position="8"/>
        <end position="117"/>
    </location>
</feature>
<comment type="caution">
    <text evidence="2">The sequence shown here is derived from an EMBL/GenBank/DDBJ whole genome shotgun (WGS) entry which is preliminary data.</text>
</comment>